<evidence type="ECO:0000256" key="1">
    <source>
        <dbReference type="SAM" id="Phobius"/>
    </source>
</evidence>
<dbReference type="STRING" id="1814289.SAMN05216410_1697"/>
<evidence type="ECO:0008006" key="4">
    <source>
        <dbReference type="Google" id="ProtNLM"/>
    </source>
</evidence>
<dbReference type="AlphaFoldDB" id="A0A1G6KW94"/>
<keyword evidence="1" id="KW-1133">Transmembrane helix</keyword>
<dbReference type="Proteomes" id="UP000199039">
    <property type="component" value="Unassembled WGS sequence"/>
</dbReference>
<keyword evidence="1" id="KW-0472">Membrane</keyword>
<accession>A0A1G6KW94</accession>
<protein>
    <recommendedName>
        <fullName evidence="4">DUF2752 domain-containing protein</fullName>
    </recommendedName>
</protein>
<dbReference type="InterPro" id="IPR021215">
    <property type="entry name" value="DUF2752"/>
</dbReference>
<organism evidence="2 3">
    <name type="scientific">Sanguibacter gelidistatuariae</name>
    <dbReference type="NCBI Taxonomy" id="1814289"/>
    <lineage>
        <taxon>Bacteria</taxon>
        <taxon>Bacillati</taxon>
        <taxon>Actinomycetota</taxon>
        <taxon>Actinomycetes</taxon>
        <taxon>Micrococcales</taxon>
        <taxon>Sanguibacteraceae</taxon>
        <taxon>Sanguibacter</taxon>
    </lineage>
</organism>
<feature type="transmembrane region" description="Helical" evidence="1">
    <location>
        <begin position="56"/>
        <end position="80"/>
    </location>
</feature>
<dbReference type="RefSeq" id="WP_093182327.1">
    <property type="nucleotide sequence ID" value="NZ_FMYH01000002.1"/>
</dbReference>
<dbReference type="Pfam" id="PF10825">
    <property type="entry name" value="DUF2752"/>
    <property type="match status" value="1"/>
</dbReference>
<name>A0A1G6KW94_9MICO</name>
<proteinExistence type="predicted"/>
<feature type="transmembrane region" description="Helical" evidence="1">
    <location>
        <begin position="92"/>
        <end position="110"/>
    </location>
</feature>
<reference evidence="2 3" key="1">
    <citation type="submission" date="2016-09" db="EMBL/GenBank/DDBJ databases">
        <authorList>
            <person name="Capua I."/>
            <person name="De Benedictis P."/>
            <person name="Joannis T."/>
            <person name="Lombin L.H."/>
            <person name="Cattoli G."/>
        </authorList>
    </citation>
    <scope>NUCLEOTIDE SEQUENCE [LARGE SCALE GENOMIC DNA]</scope>
    <source>
        <strain evidence="2 3">ISLP-3</strain>
    </source>
</reference>
<dbReference type="EMBL" id="FMYH01000002">
    <property type="protein sequence ID" value="SDC35068.1"/>
    <property type="molecule type" value="Genomic_DNA"/>
</dbReference>
<keyword evidence="1" id="KW-0812">Transmembrane</keyword>
<keyword evidence="3" id="KW-1185">Reference proteome</keyword>
<gene>
    <name evidence="2" type="ORF">SAMN05216410_1697</name>
</gene>
<evidence type="ECO:0000313" key="2">
    <source>
        <dbReference type="EMBL" id="SDC35068.1"/>
    </source>
</evidence>
<sequence>MAVGAATAAATVVVAFVDPHRPGQFGICPTLWLTGWYCPGCGALRATFDLAHLDLAAAWAMNPLWVLAVPVVAVVWAAWLRRAWRGTSARPFPGWLGVVLLVVLVLFGVLRNVPALASWLAPGGATGA</sequence>
<evidence type="ECO:0000313" key="3">
    <source>
        <dbReference type="Proteomes" id="UP000199039"/>
    </source>
</evidence>